<reference evidence="9 10" key="1">
    <citation type="submission" date="2017-08" db="EMBL/GenBank/DDBJ databases">
        <title>Resequencing and Reannotation of the genome of Pyrococcus furiosus type strain DSM3638.</title>
        <authorList>
            <person name="Reichelt R.M."/>
            <person name="Bunk B."/>
        </authorList>
    </citation>
    <scope>NUCLEOTIDE SEQUENCE [LARGE SCALE GENOMIC DNA]</scope>
    <source>
        <strain evidence="9 10">DSM 3638</strain>
    </source>
</reference>
<dbReference type="AlphaFoldDB" id="A0A5C0XNY7"/>
<proteinExistence type="inferred from homology"/>
<evidence type="ECO:0000256" key="2">
    <source>
        <dbReference type="ARBA" id="ARBA00022448"/>
    </source>
</evidence>
<dbReference type="RefSeq" id="WP_011012137.1">
    <property type="nucleotide sequence ID" value="NC_003413.1"/>
</dbReference>
<dbReference type="GeneID" id="41712812"/>
<evidence type="ECO:0000313" key="10">
    <source>
        <dbReference type="Proteomes" id="UP000324354"/>
    </source>
</evidence>
<keyword evidence="6 7" id="KW-0472">Membrane</keyword>
<evidence type="ECO:0000256" key="6">
    <source>
        <dbReference type="ARBA" id="ARBA00023136"/>
    </source>
</evidence>
<sequence length="377" mass="42694">MKRKIGVVLLVLLGLFVVLSNLSVSSDEIANWVNTNYWRNNPKKAYPSWYCLFSERTPTVFLKGSEIERDGFRMYQFLYNHTYKDEPSDIRFYNLSQGEKVEIVVLRPDGILVPLYNDTAISSNLTLNIDMRMEVISTISSVFNLSREEYVFTPPTKLLFSSYKGKTLKGEYVFEIRIRGNSTSFVEILGTCYGILGTDSYGRDMWVGFVKGMNNTLYFAFSTTFITVVLGALLGLLSGYFEGRVAGLLTFLLEVLIALPMLPFLVLLVWLSSTQGVGLEVEINPLVLMLFIAILSLGKFAKTVRMIVMKEKVSEYVKASISVGASSLWIIRRHIFPVIREFSFRHFTILLPKMVALVSVLGFFGLIPGTNWGVFHD</sequence>
<evidence type="ECO:0000256" key="4">
    <source>
        <dbReference type="ARBA" id="ARBA00022692"/>
    </source>
</evidence>
<dbReference type="Proteomes" id="UP000324354">
    <property type="component" value="Chromosome"/>
</dbReference>
<dbReference type="GO" id="GO:0005886">
    <property type="term" value="C:plasma membrane"/>
    <property type="evidence" value="ECO:0007669"/>
    <property type="project" value="UniProtKB-SubCell"/>
</dbReference>
<dbReference type="GO" id="GO:0055085">
    <property type="term" value="P:transmembrane transport"/>
    <property type="evidence" value="ECO:0007669"/>
    <property type="project" value="InterPro"/>
</dbReference>
<protein>
    <submittedName>
        <fullName evidence="9">ABC transporter permease</fullName>
    </submittedName>
</protein>
<dbReference type="PROSITE" id="PS50928">
    <property type="entry name" value="ABC_TM1"/>
    <property type="match status" value="1"/>
</dbReference>
<evidence type="ECO:0000313" key="9">
    <source>
        <dbReference type="EMBL" id="QEK78663.1"/>
    </source>
</evidence>
<dbReference type="InterPro" id="IPR000515">
    <property type="entry name" value="MetI-like"/>
</dbReference>
<dbReference type="CDD" id="cd06261">
    <property type="entry name" value="TM_PBP2"/>
    <property type="match status" value="1"/>
</dbReference>
<dbReference type="EMBL" id="CP023154">
    <property type="protein sequence ID" value="QEK78663.1"/>
    <property type="molecule type" value="Genomic_DNA"/>
</dbReference>
<organism evidence="9 10">
    <name type="scientific">Pyrococcus furiosus (strain ATCC 43587 / DSM 3638 / JCM 8422 / Vc1)</name>
    <dbReference type="NCBI Taxonomy" id="186497"/>
    <lineage>
        <taxon>Archaea</taxon>
        <taxon>Methanobacteriati</taxon>
        <taxon>Methanobacteriota</taxon>
        <taxon>Thermococci</taxon>
        <taxon>Thermococcales</taxon>
        <taxon>Thermococcaceae</taxon>
        <taxon>Pyrococcus</taxon>
    </lineage>
</organism>
<dbReference type="SUPFAM" id="SSF161098">
    <property type="entry name" value="MetI-like"/>
    <property type="match status" value="1"/>
</dbReference>
<keyword evidence="3" id="KW-1003">Cell membrane</keyword>
<gene>
    <name evidence="9" type="ORF">PFDSM3638_05025</name>
</gene>
<feature type="transmembrane region" description="Helical" evidence="7">
    <location>
        <begin position="347"/>
        <end position="367"/>
    </location>
</feature>
<keyword evidence="5 7" id="KW-1133">Transmembrane helix</keyword>
<dbReference type="PANTHER" id="PTHR43386">
    <property type="entry name" value="OLIGOPEPTIDE TRANSPORT SYSTEM PERMEASE PROTEIN APPC"/>
    <property type="match status" value="1"/>
</dbReference>
<dbReference type="PANTHER" id="PTHR43386:SF1">
    <property type="entry name" value="D,D-DIPEPTIDE TRANSPORT SYSTEM PERMEASE PROTEIN DDPC-RELATED"/>
    <property type="match status" value="1"/>
</dbReference>
<feature type="transmembrane region" description="Helical" evidence="7">
    <location>
        <begin position="283"/>
        <end position="301"/>
    </location>
</feature>
<dbReference type="OrthoDB" id="312811at2157"/>
<evidence type="ECO:0000259" key="8">
    <source>
        <dbReference type="PROSITE" id="PS50928"/>
    </source>
</evidence>
<comment type="similarity">
    <text evidence="7">Belongs to the binding-protein-dependent transport system permease family.</text>
</comment>
<dbReference type="InterPro" id="IPR035906">
    <property type="entry name" value="MetI-like_sf"/>
</dbReference>
<dbReference type="Pfam" id="PF00528">
    <property type="entry name" value="BPD_transp_1"/>
    <property type="match status" value="1"/>
</dbReference>
<evidence type="ECO:0000256" key="7">
    <source>
        <dbReference type="RuleBase" id="RU363032"/>
    </source>
</evidence>
<comment type="subcellular location">
    <subcellularLocation>
        <location evidence="1 7">Cell membrane</location>
        <topology evidence="1 7">Multi-pass membrane protein</topology>
    </subcellularLocation>
</comment>
<dbReference type="InterPro" id="IPR050366">
    <property type="entry name" value="BP-dependent_transpt_permease"/>
</dbReference>
<accession>A0A5C0XNY7</accession>
<feature type="transmembrane region" description="Helical" evidence="7">
    <location>
        <begin position="248"/>
        <end position="271"/>
    </location>
</feature>
<evidence type="ECO:0000256" key="1">
    <source>
        <dbReference type="ARBA" id="ARBA00004651"/>
    </source>
</evidence>
<dbReference type="GeneID" id="13301607"/>
<keyword evidence="4 7" id="KW-0812">Transmembrane</keyword>
<keyword evidence="2 7" id="KW-0813">Transport</keyword>
<feature type="domain" description="ABC transmembrane type-1" evidence="8">
    <location>
        <begin position="213"/>
        <end position="377"/>
    </location>
</feature>
<name>A0A5C0XNY7_PYRFU</name>
<evidence type="ECO:0000256" key="5">
    <source>
        <dbReference type="ARBA" id="ARBA00022989"/>
    </source>
</evidence>
<evidence type="ECO:0000256" key="3">
    <source>
        <dbReference type="ARBA" id="ARBA00022475"/>
    </source>
</evidence>
<feature type="transmembrane region" description="Helical" evidence="7">
    <location>
        <begin position="217"/>
        <end position="241"/>
    </location>
</feature>
<dbReference type="Gene3D" id="1.10.3720.10">
    <property type="entry name" value="MetI-like"/>
    <property type="match status" value="1"/>
</dbReference>